<evidence type="ECO:0000256" key="2">
    <source>
        <dbReference type="SAM" id="Phobius"/>
    </source>
</evidence>
<organism evidence="4">
    <name type="scientific">Guillardia theta (strain CCMP2712)</name>
    <name type="common">Cryptophyte</name>
    <dbReference type="NCBI Taxonomy" id="905079"/>
    <lineage>
        <taxon>Eukaryota</taxon>
        <taxon>Cryptophyceae</taxon>
        <taxon>Pyrenomonadales</taxon>
        <taxon>Geminigeraceae</taxon>
        <taxon>Guillardia</taxon>
    </lineage>
</organism>
<dbReference type="HOGENOM" id="CLU_781795_0_0_1"/>
<evidence type="ECO:0000313" key="6">
    <source>
        <dbReference type="Proteomes" id="UP000011087"/>
    </source>
</evidence>
<name>L1IS68_GUITC</name>
<reference evidence="4 6" key="1">
    <citation type="journal article" date="2012" name="Nature">
        <title>Algal genomes reveal evolutionary mosaicism and the fate of nucleomorphs.</title>
        <authorList>
            <consortium name="DOE Joint Genome Institute"/>
            <person name="Curtis B.A."/>
            <person name="Tanifuji G."/>
            <person name="Burki F."/>
            <person name="Gruber A."/>
            <person name="Irimia M."/>
            <person name="Maruyama S."/>
            <person name="Arias M.C."/>
            <person name="Ball S.G."/>
            <person name="Gile G.H."/>
            <person name="Hirakawa Y."/>
            <person name="Hopkins J.F."/>
            <person name="Kuo A."/>
            <person name="Rensing S.A."/>
            <person name="Schmutz J."/>
            <person name="Symeonidi A."/>
            <person name="Elias M."/>
            <person name="Eveleigh R.J."/>
            <person name="Herman E.K."/>
            <person name="Klute M.J."/>
            <person name="Nakayama T."/>
            <person name="Obornik M."/>
            <person name="Reyes-Prieto A."/>
            <person name="Armbrust E.V."/>
            <person name="Aves S.J."/>
            <person name="Beiko R.G."/>
            <person name="Coutinho P."/>
            <person name="Dacks J.B."/>
            <person name="Durnford D.G."/>
            <person name="Fast N.M."/>
            <person name="Green B.R."/>
            <person name="Grisdale C.J."/>
            <person name="Hempel F."/>
            <person name="Henrissat B."/>
            <person name="Hoppner M.P."/>
            <person name="Ishida K."/>
            <person name="Kim E."/>
            <person name="Koreny L."/>
            <person name="Kroth P.G."/>
            <person name="Liu Y."/>
            <person name="Malik S.B."/>
            <person name="Maier U.G."/>
            <person name="McRose D."/>
            <person name="Mock T."/>
            <person name="Neilson J.A."/>
            <person name="Onodera N.T."/>
            <person name="Poole A.M."/>
            <person name="Pritham E.J."/>
            <person name="Richards T.A."/>
            <person name="Rocap G."/>
            <person name="Roy S.W."/>
            <person name="Sarai C."/>
            <person name="Schaack S."/>
            <person name="Shirato S."/>
            <person name="Slamovits C.H."/>
            <person name="Spencer D.F."/>
            <person name="Suzuki S."/>
            <person name="Worden A.Z."/>
            <person name="Zauner S."/>
            <person name="Barry K."/>
            <person name="Bell C."/>
            <person name="Bharti A.K."/>
            <person name="Crow J.A."/>
            <person name="Grimwood J."/>
            <person name="Kramer R."/>
            <person name="Lindquist E."/>
            <person name="Lucas S."/>
            <person name="Salamov A."/>
            <person name="McFadden G.I."/>
            <person name="Lane C.E."/>
            <person name="Keeling P.J."/>
            <person name="Gray M.W."/>
            <person name="Grigoriev I.V."/>
            <person name="Archibald J.M."/>
        </authorList>
    </citation>
    <scope>NUCLEOTIDE SEQUENCE</scope>
    <source>
        <strain evidence="4 6">CCMP2712</strain>
    </source>
</reference>
<evidence type="ECO:0000256" key="3">
    <source>
        <dbReference type="SAM" id="SignalP"/>
    </source>
</evidence>
<dbReference type="RefSeq" id="XP_005825724.1">
    <property type="nucleotide sequence ID" value="XM_005825667.1"/>
</dbReference>
<keyword evidence="2" id="KW-0812">Transmembrane</keyword>
<reference evidence="5" key="3">
    <citation type="submission" date="2015-06" db="UniProtKB">
        <authorList>
            <consortium name="EnsemblProtists"/>
        </authorList>
    </citation>
    <scope>IDENTIFICATION</scope>
</reference>
<reference evidence="6" key="2">
    <citation type="submission" date="2012-11" db="EMBL/GenBank/DDBJ databases">
        <authorList>
            <person name="Kuo A."/>
            <person name="Curtis B.A."/>
            <person name="Tanifuji G."/>
            <person name="Burki F."/>
            <person name="Gruber A."/>
            <person name="Irimia M."/>
            <person name="Maruyama S."/>
            <person name="Arias M.C."/>
            <person name="Ball S.G."/>
            <person name="Gile G.H."/>
            <person name="Hirakawa Y."/>
            <person name="Hopkins J.F."/>
            <person name="Rensing S.A."/>
            <person name="Schmutz J."/>
            <person name="Symeonidi A."/>
            <person name="Elias M."/>
            <person name="Eveleigh R.J."/>
            <person name="Herman E.K."/>
            <person name="Klute M.J."/>
            <person name="Nakayama T."/>
            <person name="Obornik M."/>
            <person name="Reyes-Prieto A."/>
            <person name="Armbrust E.V."/>
            <person name="Aves S.J."/>
            <person name="Beiko R.G."/>
            <person name="Coutinho P."/>
            <person name="Dacks J.B."/>
            <person name="Durnford D.G."/>
            <person name="Fast N.M."/>
            <person name="Green B.R."/>
            <person name="Grisdale C."/>
            <person name="Hempe F."/>
            <person name="Henrissat B."/>
            <person name="Hoppner M.P."/>
            <person name="Ishida K.-I."/>
            <person name="Kim E."/>
            <person name="Koreny L."/>
            <person name="Kroth P.G."/>
            <person name="Liu Y."/>
            <person name="Malik S.-B."/>
            <person name="Maier U.G."/>
            <person name="McRose D."/>
            <person name="Mock T."/>
            <person name="Neilson J.A."/>
            <person name="Onodera N.T."/>
            <person name="Poole A.M."/>
            <person name="Pritham E.J."/>
            <person name="Richards T.A."/>
            <person name="Rocap G."/>
            <person name="Roy S.W."/>
            <person name="Sarai C."/>
            <person name="Schaack S."/>
            <person name="Shirato S."/>
            <person name="Slamovits C.H."/>
            <person name="Spencer D.F."/>
            <person name="Suzuki S."/>
            <person name="Worden A.Z."/>
            <person name="Zauner S."/>
            <person name="Barry K."/>
            <person name="Bell C."/>
            <person name="Bharti A.K."/>
            <person name="Crow J.A."/>
            <person name="Grimwood J."/>
            <person name="Kramer R."/>
            <person name="Lindquist E."/>
            <person name="Lucas S."/>
            <person name="Salamov A."/>
            <person name="McFadden G.I."/>
            <person name="Lane C.E."/>
            <person name="Keeling P.J."/>
            <person name="Gray M.W."/>
            <person name="Grigoriev I.V."/>
            <person name="Archibald J.M."/>
        </authorList>
    </citation>
    <scope>NUCLEOTIDE SEQUENCE</scope>
    <source>
        <strain evidence="6">CCMP2712</strain>
    </source>
</reference>
<sequence>MRLLCLCLFLCWFCPPPTSRALSVRELQDGIPLVSSFRSGTQHFFLIKVSDQQGRPSPVSNALATKKLSVRVETKLQGVVLALCHDQLPCGGIECSCPRKLLDAGDSEDKFDTERSVEVSPCDLLRGSWYISVEIPAAAASIAGSQEFSVVAKLSDGLVRVGATVKERVCCMQSKVLWVQISEPRRGHELRVKLLTDDRVRTQSPLVLSVSYNGCDGDGRTLGASMGSVLTLPPDEVHEGRLCIRVRAVNRNGAEFTLSVSYRPELKWTVVAFLASTLVLVAGTFAVVCFIKVRRRFHKYRIFADEVKDRKRSLKMAVRDKESPDEPPGMRRFTLVDSDSSDSGEEVELVRGVNA</sequence>
<dbReference type="GeneID" id="17295512"/>
<evidence type="ECO:0000313" key="5">
    <source>
        <dbReference type="EnsemblProtists" id="EKX38744"/>
    </source>
</evidence>
<feature type="signal peptide" evidence="3">
    <location>
        <begin position="1"/>
        <end position="21"/>
    </location>
</feature>
<keyword evidence="2" id="KW-0472">Membrane</keyword>
<feature type="region of interest" description="Disordered" evidence="1">
    <location>
        <begin position="315"/>
        <end position="355"/>
    </location>
</feature>
<proteinExistence type="predicted"/>
<keyword evidence="3" id="KW-0732">Signal</keyword>
<dbReference type="AlphaFoldDB" id="L1IS68"/>
<dbReference type="Proteomes" id="UP000011087">
    <property type="component" value="Unassembled WGS sequence"/>
</dbReference>
<feature type="transmembrane region" description="Helical" evidence="2">
    <location>
        <begin position="268"/>
        <end position="291"/>
    </location>
</feature>
<keyword evidence="6" id="KW-1185">Reference proteome</keyword>
<feature type="chain" id="PRO_5008770369" evidence="3">
    <location>
        <begin position="22"/>
        <end position="355"/>
    </location>
</feature>
<gene>
    <name evidence="4" type="ORF">GUITHDRAFT_165111</name>
</gene>
<accession>L1IS68</accession>
<dbReference type="PaxDb" id="55529-EKX38744"/>
<dbReference type="KEGG" id="gtt:GUITHDRAFT_165111"/>
<dbReference type="EMBL" id="JH993045">
    <property type="protein sequence ID" value="EKX38744.1"/>
    <property type="molecule type" value="Genomic_DNA"/>
</dbReference>
<keyword evidence="2" id="KW-1133">Transmembrane helix</keyword>
<evidence type="ECO:0000313" key="4">
    <source>
        <dbReference type="EMBL" id="EKX38744.1"/>
    </source>
</evidence>
<protein>
    <submittedName>
        <fullName evidence="4 5">Uncharacterized protein</fullName>
    </submittedName>
</protein>
<dbReference type="EnsemblProtists" id="EKX38744">
    <property type="protein sequence ID" value="EKX38744"/>
    <property type="gene ID" value="GUITHDRAFT_165111"/>
</dbReference>
<evidence type="ECO:0000256" key="1">
    <source>
        <dbReference type="SAM" id="MobiDB-lite"/>
    </source>
</evidence>